<keyword evidence="5" id="KW-1185">Reference proteome</keyword>
<evidence type="ECO:0000313" key="4">
    <source>
        <dbReference type="EMBL" id="WFG38734.1"/>
    </source>
</evidence>
<reference evidence="5 6" key="1">
    <citation type="submission" date="2019-11" db="EMBL/GenBank/DDBJ databases">
        <authorList>
            <person name="Cho J.-C."/>
        </authorList>
    </citation>
    <scope>NUCLEOTIDE SEQUENCE [LARGE SCALE GENOMIC DNA]</scope>
    <source>
        <strain evidence="4 5">JH1073</strain>
        <strain evidence="3 6">JH702</strain>
    </source>
</reference>
<evidence type="ECO:0000313" key="5">
    <source>
        <dbReference type="Proteomes" id="UP001219901"/>
    </source>
</evidence>
<name>A0AAJ6CU19_9CHLR</name>
<accession>A0AAJ6CU19</accession>
<keyword evidence="1" id="KW-0560">Oxidoreductase</keyword>
<dbReference type="Proteomes" id="UP001321249">
    <property type="component" value="Unassembled WGS sequence"/>
</dbReference>
<dbReference type="Proteomes" id="UP001219901">
    <property type="component" value="Chromosome"/>
</dbReference>
<dbReference type="AlphaFoldDB" id="A0AAJ6CU19"/>
<organism evidence="4 5">
    <name type="scientific">Candidatus Lucifugimonas marina</name>
    <dbReference type="NCBI Taxonomy" id="3038979"/>
    <lineage>
        <taxon>Bacteria</taxon>
        <taxon>Bacillati</taxon>
        <taxon>Chloroflexota</taxon>
        <taxon>Dehalococcoidia</taxon>
        <taxon>SAR202 cluster</taxon>
        <taxon>Candidatus Lucifugimonadales</taxon>
        <taxon>Candidatus Lucifugimonadaceae</taxon>
        <taxon>Candidatus Lucifugimonas</taxon>
    </lineage>
</organism>
<dbReference type="PANTHER" id="PTHR14239:SF10">
    <property type="entry name" value="REDUCTASE"/>
    <property type="match status" value="1"/>
</dbReference>
<dbReference type="GO" id="GO:0016491">
    <property type="term" value="F:oxidoreductase activity"/>
    <property type="evidence" value="ECO:0007669"/>
    <property type="project" value="UniProtKB-KW"/>
</dbReference>
<reference evidence="5" key="3">
    <citation type="submission" date="2023-06" db="EMBL/GenBank/DDBJ databases">
        <title>Pangenomics reveal diversification of enzyme families and niche specialization in globally abundant SAR202 bacteria.</title>
        <authorList>
            <person name="Saw J.H.W."/>
        </authorList>
    </citation>
    <scope>NUCLEOTIDE SEQUENCE [LARGE SCALE GENOMIC DNA]</scope>
    <source>
        <strain evidence="5">JH1073</strain>
    </source>
</reference>
<dbReference type="EMBL" id="CP046147">
    <property type="protein sequence ID" value="WFG38734.1"/>
    <property type="molecule type" value="Genomic_DNA"/>
</dbReference>
<evidence type="ECO:0000256" key="1">
    <source>
        <dbReference type="ARBA" id="ARBA00023002"/>
    </source>
</evidence>
<dbReference type="EMBL" id="WMBE01000005">
    <property type="protein sequence ID" value="MDG0867978.1"/>
    <property type="molecule type" value="Genomic_DNA"/>
</dbReference>
<dbReference type="InterPro" id="IPR028939">
    <property type="entry name" value="P5C_Rdtase_cat_N"/>
</dbReference>
<proteinExistence type="predicted"/>
<dbReference type="Gene3D" id="3.40.50.720">
    <property type="entry name" value="NAD(P)-binding Rossmann-like Domain"/>
    <property type="match status" value="1"/>
</dbReference>
<dbReference type="PANTHER" id="PTHR14239">
    <property type="entry name" value="DUDULIN-RELATED"/>
    <property type="match status" value="1"/>
</dbReference>
<evidence type="ECO:0000313" key="6">
    <source>
        <dbReference type="Proteomes" id="UP001321249"/>
    </source>
</evidence>
<sequence>MTNPIPFTKTRKPRIAILGTGNMALALGKSFMAAGHFVGFGSRRPETKNDFHEAVGTESRIWGYQAAIDAGEIVIITLPYKEVAATARKFADSLRNKIVIDITNPFAAQPNNGDSGAQVTASIIGEGARVVAAFKTNFAATFENPIDSTGEPREVHYAGDDEEAMEVVAELIRGIGFKPVDCGTLEEAVALDHMVPLMIRLDATKLDAQHLSSFRIVPG</sequence>
<dbReference type="Pfam" id="PF03807">
    <property type="entry name" value="F420_oxidored"/>
    <property type="match status" value="1"/>
</dbReference>
<evidence type="ECO:0000259" key="2">
    <source>
        <dbReference type="Pfam" id="PF03807"/>
    </source>
</evidence>
<dbReference type="SUPFAM" id="SSF51735">
    <property type="entry name" value="NAD(P)-binding Rossmann-fold domains"/>
    <property type="match status" value="1"/>
</dbReference>
<gene>
    <name evidence="3" type="ORF">GKO46_12985</name>
    <name evidence="4" type="ORF">GKO48_03635</name>
</gene>
<dbReference type="RefSeq" id="WP_342826833.1">
    <property type="nucleotide sequence ID" value="NZ_CP046146.1"/>
</dbReference>
<reference evidence="4" key="2">
    <citation type="journal article" date="2023" name="Nat. Commun.">
        <title>Cultivation of marine bacteria of the SAR202 clade.</title>
        <authorList>
            <person name="Lim Y."/>
            <person name="Seo J.H."/>
            <person name="Giovannoni S.J."/>
            <person name="Kang I."/>
            <person name="Cho J.C."/>
        </authorList>
    </citation>
    <scope>NUCLEOTIDE SEQUENCE</scope>
    <source>
        <strain evidence="4">JH1073</strain>
    </source>
</reference>
<dbReference type="InterPro" id="IPR051267">
    <property type="entry name" value="STEAP_metalloreductase"/>
</dbReference>
<protein>
    <submittedName>
        <fullName evidence="4">NADP oxidoreductase</fullName>
    </submittedName>
</protein>
<feature type="domain" description="Pyrroline-5-carboxylate reductase catalytic N-terminal" evidence="2">
    <location>
        <begin position="14"/>
        <end position="105"/>
    </location>
</feature>
<evidence type="ECO:0000313" key="3">
    <source>
        <dbReference type="EMBL" id="MDG0867978.1"/>
    </source>
</evidence>
<dbReference type="InterPro" id="IPR036291">
    <property type="entry name" value="NAD(P)-bd_dom_sf"/>
</dbReference>